<feature type="active site" description="Cysteine persulfide intermediate" evidence="9">
    <location>
        <position position="194"/>
    </location>
</feature>
<evidence type="ECO:0000313" key="13">
    <source>
        <dbReference type="Proteomes" id="UP000178179"/>
    </source>
</evidence>
<dbReference type="HAMAP" id="MF_00144">
    <property type="entry name" value="tRNA_thiouridyl_MnmA"/>
    <property type="match status" value="1"/>
</dbReference>
<dbReference type="NCBIfam" id="NF001138">
    <property type="entry name" value="PRK00143.1"/>
    <property type="match status" value="1"/>
</dbReference>
<dbReference type="GO" id="GO:0002143">
    <property type="term" value="P:tRNA wobble position uridine thiolation"/>
    <property type="evidence" value="ECO:0007669"/>
    <property type="project" value="TreeGrafter"/>
</dbReference>
<evidence type="ECO:0000259" key="11">
    <source>
        <dbReference type="Pfam" id="PF20259"/>
    </source>
</evidence>
<evidence type="ECO:0000259" key="10">
    <source>
        <dbReference type="Pfam" id="PF20258"/>
    </source>
</evidence>
<keyword evidence="4 9" id="KW-0547">Nucleotide-binding</keyword>
<proteinExistence type="inferred from homology"/>
<name>A0A1G1YV35_9BACT</name>
<evidence type="ECO:0000256" key="2">
    <source>
        <dbReference type="ARBA" id="ARBA00022679"/>
    </source>
</evidence>
<dbReference type="InterPro" id="IPR023382">
    <property type="entry name" value="MnmA-like_central_sf"/>
</dbReference>
<dbReference type="PANTHER" id="PTHR11933">
    <property type="entry name" value="TRNA 5-METHYLAMINOMETHYL-2-THIOURIDYLATE -METHYLTRANSFERASE"/>
    <property type="match status" value="1"/>
</dbReference>
<comment type="subcellular location">
    <subcellularLocation>
        <location evidence="9">Cytoplasm</location>
    </subcellularLocation>
</comment>
<evidence type="ECO:0000256" key="5">
    <source>
        <dbReference type="ARBA" id="ARBA00022840"/>
    </source>
</evidence>
<dbReference type="FunFam" id="2.30.30.280:FF:000001">
    <property type="entry name" value="tRNA-specific 2-thiouridylase MnmA"/>
    <property type="match status" value="1"/>
</dbReference>
<keyword evidence="6 9" id="KW-0694">RNA-binding</keyword>
<dbReference type="NCBIfam" id="TIGR00420">
    <property type="entry name" value="trmU"/>
    <property type="match status" value="1"/>
</dbReference>
<dbReference type="AlphaFoldDB" id="A0A1G1YV35"/>
<evidence type="ECO:0000256" key="3">
    <source>
        <dbReference type="ARBA" id="ARBA00022694"/>
    </source>
</evidence>
<comment type="caution">
    <text evidence="12">The sequence shown here is derived from an EMBL/GenBank/DDBJ whole genome shotgun (WGS) entry which is preliminary data.</text>
</comment>
<keyword evidence="5 9" id="KW-0067">ATP-binding</keyword>
<feature type="binding site" evidence="9">
    <location>
        <position position="122"/>
    </location>
    <ligand>
        <name>ATP</name>
        <dbReference type="ChEBI" id="CHEBI:30616"/>
    </ligand>
</feature>
<dbReference type="Pfam" id="PF20259">
    <property type="entry name" value="tRNA_Me_trans_M"/>
    <property type="match status" value="1"/>
</dbReference>
<comment type="catalytic activity">
    <reaction evidence="8 9">
        <text>S-sulfanyl-L-cysteinyl-[protein] + uridine(34) in tRNA + AH2 + ATP = 2-thiouridine(34) in tRNA + L-cysteinyl-[protein] + A + AMP + diphosphate + H(+)</text>
        <dbReference type="Rhea" id="RHEA:47032"/>
        <dbReference type="Rhea" id="RHEA-COMP:10131"/>
        <dbReference type="Rhea" id="RHEA-COMP:11726"/>
        <dbReference type="Rhea" id="RHEA-COMP:11727"/>
        <dbReference type="Rhea" id="RHEA-COMP:11728"/>
        <dbReference type="ChEBI" id="CHEBI:13193"/>
        <dbReference type="ChEBI" id="CHEBI:15378"/>
        <dbReference type="ChEBI" id="CHEBI:17499"/>
        <dbReference type="ChEBI" id="CHEBI:29950"/>
        <dbReference type="ChEBI" id="CHEBI:30616"/>
        <dbReference type="ChEBI" id="CHEBI:33019"/>
        <dbReference type="ChEBI" id="CHEBI:61963"/>
        <dbReference type="ChEBI" id="CHEBI:65315"/>
        <dbReference type="ChEBI" id="CHEBI:87170"/>
        <dbReference type="ChEBI" id="CHEBI:456215"/>
        <dbReference type="EC" id="2.8.1.13"/>
    </reaction>
</comment>
<keyword evidence="3 9" id="KW-0819">tRNA processing</keyword>
<evidence type="ECO:0000256" key="8">
    <source>
        <dbReference type="ARBA" id="ARBA00051542"/>
    </source>
</evidence>
<dbReference type="Proteomes" id="UP000178179">
    <property type="component" value="Unassembled WGS sequence"/>
</dbReference>
<evidence type="ECO:0000256" key="4">
    <source>
        <dbReference type="ARBA" id="ARBA00022741"/>
    </source>
</evidence>
<dbReference type="InterPro" id="IPR046884">
    <property type="entry name" value="MnmA-like_central"/>
</dbReference>
<feature type="domain" description="tRNA-specific 2-thiouridylase MnmA-like central" evidence="11">
    <location>
        <begin position="202"/>
        <end position="264"/>
    </location>
</feature>
<comment type="function">
    <text evidence="9">Catalyzes the 2-thiolation of uridine at the wobble position (U34) of tRNA, leading to the formation of s(2)U34.</text>
</comment>
<dbReference type="Gene3D" id="3.40.50.620">
    <property type="entry name" value="HUPs"/>
    <property type="match status" value="1"/>
</dbReference>
<dbReference type="GO" id="GO:0005524">
    <property type="term" value="F:ATP binding"/>
    <property type="evidence" value="ECO:0007669"/>
    <property type="project" value="UniProtKB-KW"/>
</dbReference>
<feature type="site" description="Interaction with tRNA" evidence="9">
    <location>
        <position position="123"/>
    </location>
</feature>
<dbReference type="EMBL" id="MHIS01000019">
    <property type="protein sequence ID" value="OGY56243.1"/>
    <property type="molecule type" value="Genomic_DNA"/>
</dbReference>
<dbReference type="Pfam" id="PF20258">
    <property type="entry name" value="tRNA_Me_trans_C"/>
    <property type="match status" value="1"/>
</dbReference>
<protein>
    <recommendedName>
        <fullName evidence="9">tRNA-specific 2-thiouridylase MnmA</fullName>
        <ecNumber evidence="9">2.8.1.13</ecNumber>
    </recommendedName>
</protein>
<feature type="region of interest" description="Interaction with tRNA" evidence="9">
    <location>
        <begin position="298"/>
        <end position="299"/>
    </location>
</feature>
<dbReference type="CDD" id="cd01998">
    <property type="entry name" value="MnmA_TRMU-like"/>
    <property type="match status" value="1"/>
</dbReference>
<dbReference type="GO" id="GO:0000049">
    <property type="term" value="F:tRNA binding"/>
    <property type="evidence" value="ECO:0007669"/>
    <property type="project" value="UniProtKB-KW"/>
</dbReference>
<keyword evidence="1 9" id="KW-0820">tRNA-binding</keyword>
<dbReference type="SUPFAM" id="SSF52402">
    <property type="entry name" value="Adenine nucleotide alpha hydrolases-like"/>
    <property type="match status" value="1"/>
</dbReference>
<dbReference type="Gene3D" id="2.30.30.280">
    <property type="entry name" value="Adenine nucleotide alpha hydrolases-like domains"/>
    <property type="match status" value="1"/>
</dbReference>
<feature type="site" description="Interaction with tRNA" evidence="9">
    <location>
        <position position="330"/>
    </location>
</feature>
<feature type="region of interest" description="Interaction with tRNA" evidence="9">
    <location>
        <begin position="144"/>
        <end position="146"/>
    </location>
</feature>
<evidence type="ECO:0000256" key="6">
    <source>
        <dbReference type="ARBA" id="ARBA00022884"/>
    </source>
</evidence>
<reference evidence="12 13" key="1">
    <citation type="journal article" date="2016" name="Nat. Commun.">
        <title>Thousands of microbial genomes shed light on interconnected biogeochemical processes in an aquifer system.</title>
        <authorList>
            <person name="Anantharaman K."/>
            <person name="Brown C.T."/>
            <person name="Hug L.A."/>
            <person name="Sharon I."/>
            <person name="Castelle C.J."/>
            <person name="Probst A.J."/>
            <person name="Thomas B.C."/>
            <person name="Singh A."/>
            <person name="Wilkins M.J."/>
            <person name="Karaoz U."/>
            <person name="Brodie E.L."/>
            <person name="Williams K.H."/>
            <person name="Hubbard S.S."/>
            <person name="Banfield J.F."/>
        </authorList>
    </citation>
    <scope>NUCLEOTIDE SEQUENCE [LARGE SCALE GENOMIC DNA]</scope>
</reference>
<evidence type="ECO:0000256" key="7">
    <source>
        <dbReference type="ARBA" id="ARBA00023157"/>
    </source>
</evidence>
<dbReference type="GO" id="GO:0005737">
    <property type="term" value="C:cytoplasm"/>
    <property type="evidence" value="ECO:0007669"/>
    <property type="project" value="UniProtKB-SubCell"/>
</dbReference>
<comment type="similarity">
    <text evidence="9">Belongs to the MnmA/TRMU family.</text>
</comment>
<gene>
    <name evidence="9" type="primary">mnmA</name>
    <name evidence="12" type="ORF">A2119_00395</name>
</gene>
<evidence type="ECO:0000313" key="12">
    <source>
        <dbReference type="EMBL" id="OGY56243.1"/>
    </source>
</evidence>
<evidence type="ECO:0000256" key="1">
    <source>
        <dbReference type="ARBA" id="ARBA00022555"/>
    </source>
</evidence>
<keyword evidence="9" id="KW-0963">Cytoplasm</keyword>
<dbReference type="InterPro" id="IPR014729">
    <property type="entry name" value="Rossmann-like_a/b/a_fold"/>
</dbReference>
<dbReference type="PANTHER" id="PTHR11933:SF5">
    <property type="entry name" value="MITOCHONDRIAL TRNA-SPECIFIC 2-THIOURIDYLASE 1"/>
    <property type="match status" value="1"/>
</dbReference>
<dbReference type="InterPro" id="IPR004506">
    <property type="entry name" value="MnmA-like"/>
</dbReference>
<feature type="domain" description="tRNA-specific 2-thiouridylase MnmA-like C-terminal" evidence="10">
    <location>
        <begin position="289"/>
        <end position="347"/>
    </location>
</feature>
<dbReference type="EC" id="2.8.1.13" evidence="9"/>
<dbReference type="Pfam" id="PF03054">
    <property type="entry name" value="tRNA_Me_trans"/>
    <property type="match status" value="1"/>
</dbReference>
<accession>A0A1G1YV35</accession>
<evidence type="ECO:0000256" key="9">
    <source>
        <dbReference type="HAMAP-Rule" id="MF_00144"/>
    </source>
</evidence>
<keyword evidence="2 9" id="KW-0808">Transferase</keyword>
<feature type="active site" description="Nucleophile" evidence="9">
    <location>
        <position position="98"/>
    </location>
</feature>
<sequence length="348" mass="39143">MTRPKSKKVFVGMSGGVDSSVSAYLLQKQGYEVVGVHLKCWNKNGCDEEEARDARLVANQLGIPFYVFDMESEYKEKVVDYMIDSYRNGLTPNPDVMCNKEIKFGLFLDTALSMGADFVATGHYARLVKEGDKSFIYQAEDKNKDQSYFLWTLGQERLDKILFPLGDIQKDEVRKIAKKVKLHIADKKDSQGICFIGQVTLQEFLNEYLESKEGNVLNLEGAVIGTHEGAHLYTIGQRHGLGVALNTPHYVVDKDVKTNTVVLAEGNAQDLEKSEVSIRDFRLNEDLDLPSKVFARVRYRQDLHEAILDRFGENLVLKFNQPVRFVAPGQSAVFYNESGKLLGGGVIL</sequence>
<organism evidence="12 13">
    <name type="scientific">Candidatus Colwellbacteria bacterium GWA2_46_10</name>
    <dbReference type="NCBI Taxonomy" id="1797684"/>
    <lineage>
        <taxon>Bacteria</taxon>
        <taxon>Candidatus Colwelliibacteriota</taxon>
    </lineage>
</organism>
<feature type="region of interest" description="Interaction with target base in tRNA" evidence="9">
    <location>
        <begin position="93"/>
        <end position="95"/>
    </location>
</feature>
<keyword evidence="7" id="KW-1015">Disulfide bond</keyword>
<dbReference type="Gene3D" id="2.40.30.10">
    <property type="entry name" value="Translation factors"/>
    <property type="match status" value="1"/>
</dbReference>
<feature type="binding site" evidence="9">
    <location>
        <position position="38"/>
    </location>
    <ligand>
        <name>ATP</name>
        <dbReference type="ChEBI" id="CHEBI:30616"/>
    </ligand>
</feature>
<dbReference type="InterPro" id="IPR046885">
    <property type="entry name" value="MnmA-like_C"/>
</dbReference>
<feature type="binding site" evidence="9">
    <location>
        <begin position="12"/>
        <end position="19"/>
    </location>
    <ligand>
        <name>ATP</name>
        <dbReference type="ChEBI" id="CHEBI:30616"/>
    </ligand>
</feature>
<comment type="caution">
    <text evidence="9">Lacks conserved residue(s) required for the propagation of feature annotation.</text>
</comment>
<dbReference type="FunFam" id="3.40.50.620:FF:000115">
    <property type="entry name" value="tRNA-specific 2-thiouridylase MnmA"/>
    <property type="match status" value="1"/>
</dbReference>
<dbReference type="GO" id="GO:0103016">
    <property type="term" value="F:tRNA-uridine 2-sulfurtransferase activity"/>
    <property type="evidence" value="ECO:0007669"/>
    <property type="project" value="UniProtKB-EC"/>
</dbReference>